<evidence type="ECO:0000256" key="7">
    <source>
        <dbReference type="ARBA" id="ARBA00023136"/>
    </source>
</evidence>
<dbReference type="EMBL" id="LAJE02000170">
    <property type="protein sequence ID" value="OEO31125.1"/>
    <property type="molecule type" value="Genomic_DNA"/>
</dbReference>
<accession>A0A1E5XRD2</accession>
<keyword evidence="6 8" id="KW-1133">Transmembrane helix</keyword>
<keyword evidence="12" id="KW-1185">Reference proteome</keyword>
<feature type="transmembrane region" description="Helical" evidence="8">
    <location>
        <begin position="214"/>
        <end position="239"/>
    </location>
</feature>
<feature type="transmembrane region" description="Helical" evidence="8">
    <location>
        <begin position="136"/>
        <end position="156"/>
    </location>
</feature>
<dbReference type="SUPFAM" id="SSF52540">
    <property type="entry name" value="P-loop containing nucleoside triphosphate hydrolases"/>
    <property type="match status" value="1"/>
</dbReference>
<dbReference type="InterPro" id="IPR017871">
    <property type="entry name" value="ABC_transporter-like_CS"/>
</dbReference>
<evidence type="ECO:0000313" key="11">
    <source>
        <dbReference type="EMBL" id="OEO31125.1"/>
    </source>
</evidence>
<dbReference type="CDD" id="cd18584">
    <property type="entry name" value="ABC_6TM_AarD_CydD"/>
    <property type="match status" value="1"/>
</dbReference>
<dbReference type="PROSITE" id="PS50929">
    <property type="entry name" value="ABC_TM1F"/>
    <property type="match status" value="1"/>
</dbReference>
<dbReference type="Pfam" id="PF00664">
    <property type="entry name" value="ABC_membrane"/>
    <property type="match status" value="1"/>
</dbReference>
<feature type="domain" description="ABC transporter" evidence="9">
    <location>
        <begin position="320"/>
        <end position="547"/>
    </location>
</feature>
<dbReference type="AlphaFoldDB" id="A0A1E5XRD2"/>
<reference evidence="11 12" key="1">
    <citation type="journal article" date="2015" name="Genome Announc.">
        <title>Genome Assemblies of Three Soil-Associated Devosia species: D. insulae, D. limi, and D. soli.</title>
        <authorList>
            <person name="Hassan Y.I."/>
            <person name="Lepp D."/>
            <person name="Zhou T."/>
        </authorList>
    </citation>
    <scope>NUCLEOTIDE SEQUENCE [LARGE SCALE GENOMIC DNA]</scope>
    <source>
        <strain evidence="11 12">DS-56</strain>
    </source>
</reference>
<dbReference type="InterPro" id="IPR027417">
    <property type="entry name" value="P-loop_NTPase"/>
</dbReference>
<dbReference type="Gene3D" id="3.40.50.300">
    <property type="entry name" value="P-loop containing nucleotide triphosphate hydrolases"/>
    <property type="match status" value="1"/>
</dbReference>
<evidence type="ECO:0000259" key="9">
    <source>
        <dbReference type="PROSITE" id="PS50893"/>
    </source>
</evidence>
<dbReference type="NCBIfam" id="TIGR02857">
    <property type="entry name" value="CydD"/>
    <property type="match status" value="1"/>
</dbReference>
<organism evidence="11 12">
    <name type="scientific">Devosia insulae DS-56</name>
    <dbReference type="NCBI Taxonomy" id="1116389"/>
    <lineage>
        <taxon>Bacteria</taxon>
        <taxon>Pseudomonadati</taxon>
        <taxon>Pseudomonadota</taxon>
        <taxon>Alphaproteobacteria</taxon>
        <taxon>Hyphomicrobiales</taxon>
        <taxon>Devosiaceae</taxon>
        <taxon>Devosia</taxon>
    </lineage>
</organism>
<evidence type="ECO:0000256" key="1">
    <source>
        <dbReference type="ARBA" id="ARBA00004651"/>
    </source>
</evidence>
<keyword evidence="7 8" id="KW-0472">Membrane</keyword>
<dbReference type="PROSITE" id="PS50893">
    <property type="entry name" value="ABC_TRANSPORTER_2"/>
    <property type="match status" value="1"/>
</dbReference>
<name>A0A1E5XRD2_9HYPH</name>
<evidence type="ECO:0000256" key="4">
    <source>
        <dbReference type="ARBA" id="ARBA00022741"/>
    </source>
</evidence>
<evidence type="ECO:0000256" key="3">
    <source>
        <dbReference type="ARBA" id="ARBA00022692"/>
    </source>
</evidence>
<dbReference type="Proteomes" id="UP000095463">
    <property type="component" value="Unassembled WGS sequence"/>
</dbReference>
<keyword evidence="4" id="KW-0547">Nucleotide-binding</keyword>
<comment type="similarity">
    <text evidence="2">Belongs to the ABC transporter superfamily.</text>
</comment>
<dbReference type="GO" id="GO:0016887">
    <property type="term" value="F:ATP hydrolysis activity"/>
    <property type="evidence" value="ECO:0007669"/>
    <property type="project" value="InterPro"/>
</dbReference>
<dbReference type="PANTHER" id="PTHR24221:SF261">
    <property type="entry name" value="GLUTATHIONE_L-CYSTEINE TRANSPORT SYSTEM ATP-BINDING_PERMEASE PROTEIN CYDD"/>
    <property type="match status" value="1"/>
</dbReference>
<evidence type="ECO:0000259" key="10">
    <source>
        <dbReference type="PROSITE" id="PS50929"/>
    </source>
</evidence>
<dbReference type="InterPro" id="IPR036640">
    <property type="entry name" value="ABC1_TM_sf"/>
</dbReference>
<feature type="transmembrane region" description="Helical" evidence="8">
    <location>
        <begin position="35"/>
        <end position="59"/>
    </location>
</feature>
<dbReference type="InterPro" id="IPR003593">
    <property type="entry name" value="AAA+_ATPase"/>
</dbReference>
<sequence length="547" mass="57162">MLAGALLVAQAMVLAGLLHRAIVEGAGLTTLLPQVALLASILIIRIALGLLGEVAAVRFGEAIKARLRTGLAADLLRRAPTWTASKSSGALSSTVLEQVEALDGYFTRYLPAMLQAAILPIAFAVVAFSVDWIVGLLFLISAPLIPVFMALAGWGAEAASRSQAAALNRLSGRFADRLRGLVTLKLFGQDATETARVRLASEELRVRTMRVMRIAFLSSAVLEFFAALGVAGVALYVGLTFLDLVNVHSTELTLAAGMFLLLMAPEVYQPLRLLAAHYHDRASARAAVAEIERELDALPGEAAPLAAVATAAASTGAATLELRAIALADPTGRPVITAADLMLEPGARVAILGASGIGKSTLLEAIAGLRAFGGDIRIDGKTLADFAEPLLRQRVAMLGQRPRLFAGSIADNIRLGRRDADHAAVRQAAQLARVTDFADALPEGLATLLGEDGLGLSGGEIQRIALARIYLRDPGLVLLDEPTAHLDAATEALVLDGLAEFAAGRTLVVATHSQAVAARMQKVFRIAGGKLLAAPKPVITDRSVGAA</sequence>
<gene>
    <name evidence="11" type="ORF">VW23_017835</name>
</gene>
<evidence type="ECO:0000256" key="2">
    <source>
        <dbReference type="ARBA" id="ARBA00005417"/>
    </source>
</evidence>
<dbReference type="Pfam" id="PF00005">
    <property type="entry name" value="ABC_tran"/>
    <property type="match status" value="1"/>
</dbReference>
<keyword evidence="3 8" id="KW-0812">Transmembrane</keyword>
<dbReference type="GO" id="GO:0042883">
    <property type="term" value="P:cysteine transport"/>
    <property type="evidence" value="ECO:0007669"/>
    <property type="project" value="InterPro"/>
</dbReference>
<evidence type="ECO:0000256" key="6">
    <source>
        <dbReference type="ARBA" id="ARBA00022989"/>
    </source>
</evidence>
<dbReference type="InterPro" id="IPR003439">
    <property type="entry name" value="ABC_transporter-like_ATP-bd"/>
</dbReference>
<dbReference type="GO" id="GO:0005524">
    <property type="term" value="F:ATP binding"/>
    <property type="evidence" value="ECO:0007669"/>
    <property type="project" value="UniProtKB-KW"/>
</dbReference>
<comment type="subcellular location">
    <subcellularLocation>
        <location evidence="1">Cell membrane</location>
        <topology evidence="1">Multi-pass membrane protein</topology>
    </subcellularLocation>
</comment>
<evidence type="ECO:0000256" key="8">
    <source>
        <dbReference type="SAM" id="Phobius"/>
    </source>
</evidence>
<comment type="caution">
    <text evidence="11">The sequence shown here is derived from an EMBL/GenBank/DDBJ whole genome shotgun (WGS) entry which is preliminary data.</text>
</comment>
<dbReference type="GO" id="GO:0005886">
    <property type="term" value="C:plasma membrane"/>
    <property type="evidence" value="ECO:0007669"/>
    <property type="project" value="UniProtKB-SubCell"/>
</dbReference>
<proteinExistence type="inferred from homology"/>
<evidence type="ECO:0000313" key="12">
    <source>
        <dbReference type="Proteomes" id="UP000095463"/>
    </source>
</evidence>
<evidence type="ECO:0000256" key="5">
    <source>
        <dbReference type="ARBA" id="ARBA00022840"/>
    </source>
</evidence>
<dbReference type="SUPFAM" id="SSF90123">
    <property type="entry name" value="ABC transporter transmembrane region"/>
    <property type="match status" value="1"/>
</dbReference>
<protein>
    <submittedName>
        <fullName evidence="11">Thiol reductant ABC exporter subunit CydD</fullName>
    </submittedName>
</protein>
<feature type="domain" description="ABC transmembrane type-1" evidence="10">
    <location>
        <begin position="1"/>
        <end position="283"/>
    </location>
</feature>
<feature type="transmembrane region" description="Helical" evidence="8">
    <location>
        <begin position="109"/>
        <end position="130"/>
    </location>
</feature>
<dbReference type="Gene3D" id="1.20.1560.10">
    <property type="entry name" value="ABC transporter type 1, transmembrane domain"/>
    <property type="match status" value="1"/>
</dbReference>
<dbReference type="PANTHER" id="PTHR24221">
    <property type="entry name" value="ATP-BINDING CASSETTE SUB-FAMILY B"/>
    <property type="match status" value="1"/>
</dbReference>
<dbReference type="GO" id="GO:0140359">
    <property type="term" value="F:ABC-type transporter activity"/>
    <property type="evidence" value="ECO:0007669"/>
    <property type="project" value="InterPro"/>
</dbReference>
<dbReference type="InterPro" id="IPR011527">
    <property type="entry name" value="ABC1_TM_dom"/>
</dbReference>
<dbReference type="PROSITE" id="PS00211">
    <property type="entry name" value="ABC_TRANSPORTER_1"/>
    <property type="match status" value="1"/>
</dbReference>
<dbReference type="InterPro" id="IPR039421">
    <property type="entry name" value="Type_1_exporter"/>
</dbReference>
<dbReference type="InterPro" id="IPR014216">
    <property type="entry name" value="ABC_transptr_CydD"/>
</dbReference>
<keyword evidence="5" id="KW-0067">ATP-binding</keyword>
<dbReference type="GO" id="GO:0034040">
    <property type="term" value="F:ATPase-coupled lipid transmembrane transporter activity"/>
    <property type="evidence" value="ECO:0007669"/>
    <property type="project" value="TreeGrafter"/>
</dbReference>
<dbReference type="SMART" id="SM00382">
    <property type="entry name" value="AAA"/>
    <property type="match status" value="1"/>
</dbReference>